<dbReference type="AlphaFoldDB" id="A0A7X9WCJ0"/>
<dbReference type="Proteomes" id="UP000550736">
    <property type="component" value="Unassembled WGS sequence"/>
</dbReference>
<evidence type="ECO:0000313" key="3">
    <source>
        <dbReference type="Proteomes" id="UP000538955"/>
    </source>
</evidence>
<sequence length="158" mass="18800">MSKIFTVTRKVTEDLIDNNNHMHDAYYNVIFSDVINEFNYSHGLSLKEREENQYTVFTIEAHTTYLAELSLDQSFTVELYLYDYDYKRTHLFLRMLHEDGTIAATNEVMMMGIDKNQRRSAPFPEKYKEFIEAYDLEQEKIEWPKQLGHRIGIPKKGE</sequence>
<comment type="caution">
    <text evidence="2">The sequence shown here is derived from an EMBL/GenBank/DDBJ whole genome shotgun (WGS) entry which is preliminary data.</text>
</comment>
<dbReference type="SUPFAM" id="SSF54637">
    <property type="entry name" value="Thioesterase/thiol ester dehydrase-isomerase"/>
    <property type="match status" value="1"/>
</dbReference>
<dbReference type="RefSeq" id="WP_023351248.1">
    <property type="nucleotide sequence ID" value="NZ_CBCPJN010000002.1"/>
</dbReference>
<dbReference type="CDD" id="cd00586">
    <property type="entry name" value="4HBT"/>
    <property type="match status" value="1"/>
</dbReference>
<dbReference type="EMBL" id="JABBMI010000080">
    <property type="protein sequence ID" value="NMK55206.1"/>
    <property type="molecule type" value="Genomic_DNA"/>
</dbReference>
<dbReference type="InterPro" id="IPR029069">
    <property type="entry name" value="HotDog_dom_sf"/>
</dbReference>
<accession>A0A7X9WCJ0</accession>
<evidence type="ECO:0000313" key="4">
    <source>
        <dbReference type="Proteomes" id="UP000550736"/>
    </source>
</evidence>
<reference evidence="3 4" key="1">
    <citation type="submission" date="2020-04" db="EMBL/GenBank/DDBJ databases">
        <title>The Epidemiology and Molecular Characteristics of Linezolid-Resistant Staphylococcus capitis in Huashan Hospital, Shanghai.</title>
        <authorList>
            <person name="Ding L."/>
            <person name="Li P."/>
            <person name="Yang Y."/>
            <person name="Lin D."/>
            <person name="Xu X."/>
        </authorList>
    </citation>
    <scope>NUCLEOTIDE SEQUENCE [LARGE SCALE GENOMIC DNA]</scope>
    <source>
        <strain evidence="2 4">12-86</strain>
        <strain evidence="1 3">17-84</strain>
    </source>
</reference>
<proteinExistence type="predicted"/>
<dbReference type="Proteomes" id="UP000538955">
    <property type="component" value="Unassembled WGS sequence"/>
</dbReference>
<name>A0A7X9WCJ0_STACP</name>
<dbReference type="Pfam" id="PF13279">
    <property type="entry name" value="4HBT_2"/>
    <property type="match status" value="1"/>
</dbReference>
<gene>
    <name evidence="2" type="ORF">HHM13_10735</name>
    <name evidence="1" type="ORF">HHM24_10805</name>
</gene>
<organism evidence="2 4">
    <name type="scientific">Staphylococcus capitis</name>
    <dbReference type="NCBI Taxonomy" id="29388"/>
    <lineage>
        <taxon>Bacteria</taxon>
        <taxon>Bacillati</taxon>
        <taxon>Bacillota</taxon>
        <taxon>Bacilli</taxon>
        <taxon>Bacillales</taxon>
        <taxon>Staphylococcaceae</taxon>
        <taxon>Staphylococcus</taxon>
    </lineage>
</organism>
<keyword evidence="3" id="KW-1185">Reference proteome</keyword>
<evidence type="ECO:0000313" key="1">
    <source>
        <dbReference type="EMBL" id="NMK55206.1"/>
    </source>
</evidence>
<evidence type="ECO:0000313" key="2">
    <source>
        <dbReference type="EMBL" id="NMK98536.1"/>
    </source>
</evidence>
<dbReference type="Gene3D" id="3.10.129.10">
    <property type="entry name" value="Hotdog Thioesterase"/>
    <property type="match status" value="1"/>
</dbReference>
<dbReference type="EMBL" id="JABBLX010000044">
    <property type="protein sequence ID" value="NMK98536.1"/>
    <property type="molecule type" value="Genomic_DNA"/>
</dbReference>
<protein>
    <submittedName>
        <fullName evidence="2">Thioesterase</fullName>
    </submittedName>
</protein>